<proteinExistence type="inferred from homology"/>
<dbReference type="Gene3D" id="3.40.30.10">
    <property type="entry name" value="Glutaredoxin"/>
    <property type="match status" value="1"/>
</dbReference>
<dbReference type="RefSeq" id="XP_011049010.1">
    <property type="nucleotide sequence ID" value="XM_011050708.1"/>
</dbReference>
<gene>
    <name evidence="5" type="primary">qtr2</name>
    <name evidence="4" type="ORF">SJAG_06284</name>
</gene>
<dbReference type="NCBIfam" id="TIGR00449">
    <property type="entry name" value="tgt_general"/>
    <property type="match status" value="1"/>
</dbReference>
<dbReference type="EMBL" id="KE651167">
    <property type="protein sequence ID" value="EQC53038.1"/>
    <property type="molecule type" value="Genomic_DNA"/>
</dbReference>
<dbReference type="AlphaFoldDB" id="T0TB37"/>
<name>T0TB37_SCHJY</name>
<dbReference type="InterPro" id="IPR036249">
    <property type="entry name" value="Thioredoxin-like_sf"/>
</dbReference>
<organism evidence="4 6">
    <name type="scientific">Schizosaccharomyces japonicus (strain yFS275 / FY16936)</name>
    <name type="common">Fission yeast</name>
    <dbReference type="NCBI Taxonomy" id="402676"/>
    <lineage>
        <taxon>Eukaryota</taxon>
        <taxon>Fungi</taxon>
        <taxon>Dikarya</taxon>
        <taxon>Ascomycota</taxon>
        <taxon>Taphrinomycotina</taxon>
        <taxon>Schizosaccharomycetes</taxon>
        <taxon>Schizosaccharomycetales</taxon>
        <taxon>Schizosaccharomycetaceae</taxon>
        <taxon>Schizosaccharomyces</taxon>
    </lineage>
</organism>
<dbReference type="GO" id="GO:0006400">
    <property type="term" value="P:tRNA modification"/>
    <property type="evidence" value="ECO:0007669"/>
    <property type="project" value="InterPro"/>
</dbReference>
<feature type="domain" description="tRNA-guanine(15) transglycosylase-like" evidence="2">
    <location>
        <begin position="11"/>
        <end position="366"/>
    </location>
</feature>
<evidence type="ECO:0000256" key="1">
    <source>
        <dbReference type="ARBA" id="ARBA00009686"/>
    </source>
</evidence>
<dbReference type="InterPro" id="IPR002616">
    <property type="entry name" value="tRNA_ribo_trans-like"/>
</dbReference>
<dbReference type="STRING" id="402676.T0TB37"/>
<dbReference type="OMA" id="ELAWDMW"/>
<evidence type="ECO:0000313" key="6">
    <source>
        <dbReference type="Proteomes" id="UP000001744"/>
    </source>
</evidence>
<dbReference type="GO" id="GO:0016740">
    <property type="term" value="F:transferase activity"/>
    <property type="evidence" value="ECO:0007669"/>
    <property type="project" value="UniProtKB-KW"/>
</dbReference>
<dbReference type="CDD" id="cd02989">
    <property type="entry name" value="Phd_like_TxnDC9"/>
    <property type="match status" value="1"/>
</dbReference>
<accession>T0TB37</accession>
<dbReference type="GO" id="GO:0005737">
    <property type="term" value="C:cytoplasm"/>
    <property type="evidence" value="ECO:0000318"/>
    <property type="project" value="GO_Central"/>
</dbReference>
<keyword evidence="6" id="KW-1185">Reference proteome</keyword>
<dbReference type="HOGENOM" id="CLU_425884_0_0_1"/>
<dbReference type="GeneID" id="22831123"/>
<dbReference type="Gene3D" id="3.20.20.105">
    <property type="entry name" value="Queuine tRNA-ribosyltransferase-like"/>
    <property type="match status" value="2"/>
</dbReference>
<feature type="domain" description="Phosducin" evidence="3">
    <location>
        <begin position="486"/>
        <end position="623"/>
    </location>
</feature>
<dbReference type="SUPFAM" id="SSF52833">
    <property type="entry name" value="Thioredoxin-like"/>
    <property type="match status" value="1"/>
</dbReference>
<dbReference type="VEuPathDB" id="FungiDB:SJAG_06284"/>
<dbReference type="Pfam" id="PF01702">
    <property type="entry name" value="TGT"/>
    <property type="match status" value="1"/>
</dbReference>
<evidence type="ECO:0000259" key="2">
    <source>
        <dbReference type="Pfam" id="PF01702"/>
    </source>
</evidence>
<dbReference type="SUPFAM" id="SSF51713">
    <property type="entry name" value="tRNA-guanine transglycosylase"/>
    <property type="match status" value="1"/>
</dbReference>
<dbReference type="InterPro" id="IPR024253">
    <property type="entry name" value="Phosducin_thioredoxin-like_dom"/>
</dbReference>
<comment type="similarity">
    <text evidence="1">Belongs to the phosducin family.</text>
</comment>
<dbReference type="OrthoDB" id="27601at2759"/>
<evidence type="ECO:0000313" key="5">
    <source>
        <dbReference type="JaponicusDB" id="SJAG_06284"/>
    </source>
</evidence>
<dbReference type="Proteomes" id="UP000001744">
    <property type="component" value="Unassembled WGS sequence"/>
</dbReference>
<reference evidence="4 6" key="1">
    <citation type="journal article" date="2011" name="Science">
        <title>Comparative functional genomics of the fission yeasts.</title>
        <authorList>
            <person name="Rhind N."/>
            <person name="Chen Z."/>
            <person name="Yassour M."/>
            <person name="Thompson D.A."/>
            <person name="Haas B.J."/>
            <person name="Habib N."/>
            <person name="Wapinski I."/>
            <person name="Roy S."/>
            <person name="Lin M.F."/>
            <person name="Heiman D.I."/>
            <person name="Young S.K."/>
            <person name="Furuya K."/>
            <person name="Guo Y."/>
            <person name="Pidoux A."/>
            <person name="Chen H.M."/>
            <person name="Robbertse B."/>
            <person name="Goldberg J.M."/>
            <person name="Aoki K."/>
            <person name="Bayne E.H."/>
            <person name="Berlin A.M."/>
            <person name="Desjardins C.A."/>
            <person name="Dobbs E."/>
            <person name="Dukaj L."/>
            <person name="Fan L."/>
            <person name="FitzGerald M.G."/>
            <person name="French C."/>
            <person name="Gujja S."/>
            <person name="Hansen K."/>
            <person name="Keifenheim D."/>
            <person name="Levin J.Z."/>
            <person name="Mosher R.A."/>
            <person name="Mueller C.A."/>
            <person name="Pfiffner J."/>
            <person name="Priest M."/>
            <person name="Russ C."/>
            <person name="Smialowska A."/>
            <person name="Swoboda P."/>
            <person name="Sykes S.M."/>
            <person name="Vaughn M."/>
            <person name="Vengrova S."/>
            <person name="Yoder R."/>
            <person name="Zeng Q."/>
            <person name="Allshire R."/>
            <person name="Baulcombe D."/>
            <person name="Birren B.W."/>
            <person name="Brown W."/>
            <person name="Ekwall K."/>
            <person name="Kellis M."/>
            <person name="Leatherwood J."/>
            <person name="Levin H."/>
            <person name="Margalit H."/>
            <person name="Martienssen R."/>
            <person name="Nieduszynski C.A."/>
            <person name="Spatafora J.W."/>
            <person name="Friedman N."/>
            <person name="Dalgaard J.Z."/>
            <person name="Baumann P."/>
            <person name="Niki H."/>
            <person name="Regev A."/>
            <person name="Nusbaum C."/>
        </authorList>
    </citation>
    <scope>NUCLEOTIDE SEQUENCE [LARGE SCALE GENOMIC DNA]</scope>
    <source>
        <strain evidence="6">yFS275 / FY16936</strain>
    </source>
</reference>
<sequence length="656" mass="73910">MVNPMIQNQLKARTSRFLSKGAIIPTPNFFIPLSKGTIPHLTPENAEHSSIPGVFFGLEECLDELANSAIAKGKSRLEDWIAISASVSTILSPRRFRPLKSVSASDSDISIVTSGGVKKLTSELYNSLVTKLQPDAVITLNDNPTSKPGVKRRPKMISRNLNWAKEFLHKQLEQERANAPDIIFPIPDLPNTYLIPMFDKLKELDFGHIKAFAFFGQPVAVPTEFDSIPRISLAPVETPHDILDALENGTDIFVTDLVTKCTDAGIALAFNFKNSESEVKLQIGINMFDISHETNMSPILDDCTCICCRRYSRAYIRHLLSAHELVAWELLQLHNIHVLNSFMSDIRASINKGSFSSNKERFLIQYVNTYPEQQALGPRRRGYQLDMTDSLPLSNRPPWKKLDDDSASANTKTGSIVVTSQTPLKLEADTTKAAADTFQTRSANEDQVVGELVDAFAAKVSTTNDKDSDSELEEELLEALDELDDTAYRSERMQQLKEEFELVQRCKLQNHMNLFTVENEKDVMEMTVKSECVVIHFFHPDFKRCKILDNHLEKLAKKYWETKFVRIEAASAPFLVTKFSLKVLPALLCFKDSVLVDKLIGFSDLGNTDNFDTAAIEFRFKKSGVIKRLKGNEYSYNNLSKIEHISSSDEDSDFFE</sequence>
<dbReference type="PANTHER" id="PTHR21148">
    <property type="entry name" value="THIOREDOXIN DOMAIN-CONTAINING PROTEIN 9"/>
    <property type="match status" value="1"/>
</dbReference>
<evidence type="ECO:0000259" key="3">
    <source>
        <dbReference type="Pfam" id="PF02114"/>
    </source>
</evidence>
<evidence type="ECO:0000313" key="4">
    <source>
        <dbReference type="EMBL" id="EQC53038.1"/>
    </source>
</evidence>
<protein>
    <submittedName>
        <fullName evidence="4">Queuine tRNA-ribosyltransferase</fullName>
    </submittedName>
</protein>
<dbReference type="Pfam" id="PF02114">
    <property type="entry name" value="Phosducin"/>
    <property type="match status" value="1"/>
</dbReference>
<dbReference type="eggNOG" id="KOG3909">
    <property type="taxonomic scope" value="Eukaryota"/>
</dbReference>
<dbReference type="eggNOG" id="KOG1672">
    <property type="taxonomic scope" value="Eukaryota"/>
</dbReference>
<dbReference type="JaponicusDB" id="SJAG_06284">
    <property type="gene designation" value="qtr2"/>
</dbReference>
<dbReference type="InterPro" id="IPR036511">
    <property type="entry name" value="TGT-like_sf"/>
</dbReference>